<dbReference type="Proteomes" id="UP001221686">
    <property type="component" value="Unassembled WGS sequence"/>
</dbReference>
<feature type="chain" id="PRO_5045604040" evidence="2">
    <location>
        <begin position="23"/>
        <end position="152"/>
    </location>
</feature>
<comment type="caution">
    <text evidence="3">The sequence shown here is derived from an EMBL/GenBank/DDBJ whole genome shotgun (WGS) entry which is preliminary data.</text>
</comment>
<protein>
    <submittedName>
        <fullName evidence="3">Uncharacterized protein</fullName>
    </submittedName>
</protein>
<proteinExistence type="predicted"/>
<dbReference type="RefSeq" id="WP_272088825.1">
    <property type="nucleotide sequence ID" value="NZ_JAQNDL010000003.1"/>
</dbReference>
<evidence type="ECO:0000313" key="4">
    <source>
        <dbReference type="Proteomes" id="UP001221686"/>
    </source>
</evidence>
<accession>A0ABT5E693</accession>
<reference evidence="3 4" key="1">
    <citation type="submission" date="2022-11" db="EMBL/GenBank/DDBJ databases">
        <title>Minimal conservation of predation-associated metabolite biosynthetic gene clusters underscores biosynthetic potential of Myxococcota including descriptions for ten novel species: Archangium lansinium sp. nov., Myxococcus landrumus sp. nov., Nannocystis bai.</title>
        <authorList>
            <person name="Ahearne A."/>
            <person name="Stevens C."/>
            <person name="Dowd S."/>
        </authorList>
    </citation>
    <scope>NUCLEOTIDE SEQUENCE [LARGE SCALE GENOMIC DNA]</scope>
    <source>
        <strain evidence="3 4">BB15-2</strain>
    </source>
</reference>
<sequence>MRPDIGRRLCVPAILAVSSVTAAPACNDGDDKPSTTVVTSGATDDPTESTTNTTPGTSTDGPTSTTTTASGPTTSTTDPTVATSVTTDAETDGVPDCDEIEDQPTCEATPLCVWPPEIVQCTVDCSQITDEAVCGVQQLCAWIDGECRLLII</sequence>
<dbReference type="EMBL" id="JAQNDL010000003">
    <property type="protein sequence ID" value="MDC0720317.1"/>
    <property type="molecule type" value="Genomic_DNA"/>
</dbReference>
<keyword evidence="2" id="KW-0732">Signal</keyword>
<evidence type="ECO:0000256" key="1">
    <source>
        <dbReference type="SAM" id="MobiDB-lite"/>
    </source>
</evidence>
<evidence type="ECO:0000256" key="2">
    <source>
        <dbReference type="SAM" id="SignalP"/>
    </source>
</evidence>
<keyword evidence="4" id="KW-1185">Reference proteome</keyword>
<name>A0ABT5E693_9BACT</name>
<evidence type="ECO:0000313" key="3">
    <source>
        <dbReference type="EMBL" id="MDC0720317.1"/>
    </source>
</evidence>
<feature type="signal peptide" evidence="2">
    <location>
        <begin position="1"/>
        <end position="22"/>
    </location>
</feature>
<organism evidence="3 4">
    <name type="scientific">Nannocystis bainbridge</name>
    <dbReference type="NCBI Taxonomy" id="2995303"/>
    <lineage>
        <taxon>Bacteria</taxon>
        <taxon>Pseudomonadati</taxon>
        <taxon>Myxococcota</taxon>
        <taxon>Polyangia</taxon>
        <taxon>Nannocystales</taxon>
        <taxon>Nannocystaceae</taxon>
        <taxon>Nannocystis</taxon>
    </lineage>
</organism>
<feature type="region of interest" description="Disordered" evidence="1">
    <location>
        <begin position="23"/>
        <end position="95"/>
    </location>
</feature>
<gene>
    <name evidence="3" type="ORF">POL25_25680</name>
</gene>
<feature type="compositionally biased region" description="Low complexity" evidence="1">
    <location>
        <begin position="42"/>
        <end position="88"/>
    </location>
</feature>